<dbReference type="InterPro" id="IPR013595">
    <property type="entry name" value="Pept_S33_TAP-like_C"/>
</dbReference>
<comment type="caution">
    <text evidence="6">The sequence shown here is derived from an EMBL/GenBank/DDBJ whole genome shotgun (WGS) entry which is preliminary data.</text>
</comment>
<feature type="transmembrane region" description="Helical" evidence="3">
    <location>
        <begin position="21"/>
        <end position="38"/>
    </location>
</feature>
<keyword evidence="3" id="KW-0472">Membrane</keyword>
<dbReference type="AlphaFoldDB" id="A0AA40F471"/>
<dbReference type="InterPro" id="IPR051601">
    <property type="entry name" value="Serine_prot/Carboxylest_S33"/>
</dbReference>
<feature type="domain" description="AB hydrolase-1" evidence="4">
    <location>
        <begin position="130"/>
        <end position="328"/>
    </location>
</feature>
<evidence type="ECO:0000256" key="3">
    <source>
        <dbReference type="SAM" id="Phobius"/>
    </source>
</evidence>
<evidence type="ECO:0000313" key="6">
    <source>
        <dbReference type="EMBL" id="KAK0750696.1"/>
    </source>
</evidence>
<keyword evidence="3" id="KW-0812">Transmembrane</keyword>
<evidence type="ECO:0000256" key="2">
    <source>
        <dbReference type="ARBA" id="ARBA00022801"/>
    </source>
</evidence>
<gene>
    <name evidence="6" type="ORF">B0T18DRAFT_400835</name>
</gene>
<accession>A0AA40F471</accession>
<name>A0AA40F471_9PEZI</name>
<dbReference type="SUPFAM" id="SSF53474">
    <property type="entry name" value="alpha/beta-Hydrolases"/>
    <property type="match status" value="1"/>
</dbReference>
<evidence type="ECO:0000259" key="5">
    <source>
        <dbReference type="Pfam" id="PF08386"/>
    </source>
</evidence>
<dbReference type="PANTHER" id="PTHR43248">
    <property type="entry name" value="2-SUCCINYL-6-HYDROXY-2,4-CYCLOHEXADIENE-1-CARBOXYLATE SYNTHASE"/>
    <property type="match status" value="1"/>
</dbReference>
<dbReference type="Pfam" id="PF00561">
    <property type="entry name" value="Abhydrolase_1"/>
    <property type="match status" value="1"/>
</dbReference>
<dbReference type="PANTHER" id="PTHR43248:SF25">
    <property type="entry name" value="AB HYDROLASE-1 DOMAIN-CONTAINING PROTEIN-RELATED"/>
    <property type="match status" value="1"/>
</dbReference>
<dbReference type="Proteomes" id="UP001172155">
    <property type="component" value="Unassembled WGS sequence"/>
</dbReference>
<feature type="domain" description="Peptidase S33 tripeptidyl aminopeptidase-like C-terminal" evidence="5">
    <location>
        <begin position="492"/>
        <end position="590"/>
    </location>
</feature>
<dbReference type="Gene3D" id="3.40.50.1820">
    <property type="entry name" value="alpha/beta hydrolase"/>
    <property type="match status" value="1"/>
</dbReference>
<reference evidence="6" key="1">
    <citation type="submission" date="2023-06" db="EMBL/GenBank/DDBJ databases">
        <title>Genome-scale phylogeny and comparative genomics of the fungal order Sordariales.</title>
        <authorList>
            <consortium name="Lawrence Berkeley National Laboratory"/>
            <person name="Hensen N."/>
            <person name="Bonometti L."/>
            <person name="Westerberg I."/>
            <person name="Brannstrom I.O."/>
            <person name="Guillou S."/>
            <person name="Cros-Aarteil S."/>
            <person name="Calhoun S."/>
            <person name="Haridas S."/>
            <person name="Kuo A."/>
            <person name="Mondo S."/>
            <person name="Pangilinan J."/>
            <person name="Riley R."/>
            <person name="LaButti K."/>
            <person name="Andreopoulos B."/>
            <person name="Lipzen A."/>
            <person name="Chen C."/>
            <person name="Yanf M."/>
            <person name="Daum C."/>
            <person name="Ng V."/>
            <person name="Clum A."/>
            <person name="Steindorff A."/>
            <person name="Ohm R."/>
            <person name="Martin F."/>
            <person name="Silar P."/>
            <person name="Natvig D."/>
            <person name="Lalanne C."/>
            <person name="Gautier V."/>
            <person name="Ament-velasquez S.L."/>
            <person name="Kruys A."/>
            <person name="Hutchinson M.I."/>
            <person name="Powell A.J."/>
            <person name="Barry K."/>
            <person name="Miller A.N."/>
            <person name="Grigoriev I.V."/>
            <person name="Debuchy R."/>
            <person name="Gladieux P."/>
            <person name="Thoren M.H."/>
            <person name="Johannesson H."/>
        </authorList>
    </citation>
    <scope>NUCLEOTIDE SEQUENCE</scope>
    <source>
        <strain evidence="6">SMH3187-1</strain>
    </source>
</reference>
<sequence>MEKLHHPPPRPRRRPASSFEFLLGLVLGIPILVSLSYLQQQWRTHKPAPLASSEPNHHAPPTDIMNPWPSILPSENLVFTPCYQPLHPSFLCARLSLPMDPSAALTPENKVDIALVLLPATVNTTAPAKPPLLINPGGPGGPGALAALLLAPALQVILGGDQPIIGFDPRGVGESRPLADCWAAKYCPLGEESGGRGSTGGCGLRRRLEWMGAQASYGTVASSGGANTGFLVQGERGVNRMCSAQDNSTEGSGILRFAGTSFVAGDMLAIVDAWGRTVGEEGGKLVYWGFSYGTYLGQVFARMFPERVGRLVLDGVVDAELYETEVWMESLLDTDKVVEWFCRTCVEARRECALYREGDGVEEVERRYLGVVERLEREPVVFTHPMFEFPVMLREEVVRALMFVSLYSPIQRFPPLAELLNALHQEKWETVAGLYSDLEALCNPPVAMFPFNFLVPTDAQRAIMCADKVKPVNLTVSEVQGLYGKLSKYSGFADFWTQLTLVCNGWDIFPPRTNTPTQDGKQVKTNHPLLFMSMTLDPVTPLLAAVKMALKFEDAGLLEVKSVGHATISAASRCSAKIVRDYIVDGKLPPPPVVDGDDYLGGKWTTCEADEKPWRPLGSSQVVSGGPEDFQEASVDEAWAKVRATLERMPRWGTDGDMARMAMKRTGWTPAMEDIFMGWKTGAGVGPMDVDELLRGF</sequence>
<protein>
    <submittedName>
        <fullName evidence="6">Alpha/Beta hydrolase protein</fullName>
    </submittedName>
</protein>
<comment type="similarity">
    <text evidence="1">Belongs to the peptidase S33 family.</text>
</comment>
<dbReference type="InterPro" id="IPR029058">
    <property type="entry name" value="AB_hydrolase_fold"/>
</dbReference>
<evidence type="ECO:0000313" key="7">
    <source>
        <dbReference type="Proteomes" id="UP001172155"/>
    </source>
</evidence>
<dbReference type="EMBL" id="JAUKUD010000002">
    <property type="protein sequence ID" value="KAK0750696.1"/>
    <property type="molecule type" value="Genomic_DNA"/>
</dbReference>
<keyword evidence="3" id="KW-1133">Transmembrane helix</keyword>
<evidence type="ECO:0000256" key="1">
    <source>
        <dbReference type="ARBA" id="ARBA00010088"/>
    </source>
</evidence>
<dbReference type="GO" id="GO:0016787">
    <property type="term" value="F:hydrolase activity"/>
    <property type="evidence" value="ECO:0007669"/>
    <property type="project" value="UniProtKB-KW"/>
</dbReference>
<dbReference type="Pfam" id="PF08386">
    <property type="entry name" value="Abhydrolase_4"/>
    <property type="match status" value="1"/>
</dbReference>
<proteinExistence type="inferred from homology"/>
<dbReference type="InterPro" id="IPR000073">
    <property type="entry name" value="AB_hydrolase_1"/>
</dbReference>
<keyword evidence="7" id="KW-1185">Reference proteome</keyword>
<keyword evidence="2 6" id="KW-0378">Hydrolase</keyword>
<evidence type="ECO:0000259" key="4">
    <source>
        <dbReference type="Pfam" id="PF00561"/>
    </source>
</evidence>
<organism evidence="6 7">
    <name type="scientific">Schizothecium vesticola</name>
    <dbReference type="NCBI Taxonomy" id="314040"/>
    <lineage>
        <taxon>Eukaryota</taxon>
        <taxon>Fungi</taxon>
        <taxon>Dikarya</taxon>
        <taxon>Ascomycota</taxon>
        <taxon>Pezizomycotina</taxon>
        <taxon>Sordariomycetes</taxon>
        <taxon>Sordariomycetidae</taxon>
        <taxon>Sordariales</taxon>
        <taxon>Schizotheciaceae</taxon>
        <taxon>Schizothecium</taxon>
    </lineage>
</organism>